<sequence length="68" mass="6943">MAKAISIALIVGGVVLLYFGGQSFHSFSNDMSRLFTGAPTNKTIFLIAGGAVALLAGLTGLASSGRKR</sequence>
<gene>
    <name evidence="2" type="ORF">U0042_20015</name>
</gene>
<evidence type="ECO:0000313" key="2">
    <source>
        <dbReference type="EMBL" id="WQD76366.1"/>
    </source>
</evidence>
<evidence type="ECO:0000313" key="3">
    <source>
        <dbReference type="Proteomes" id="UP001325479"/>
    </source>
</evidence>
<feature type="transmembrane region" description="Helical" evidence="1">
    <location>
        <begin position="44"/>
        <end position="62"/>
    </location>
</feature>
<reference evidence="2 3" key="1">
    <citation type="submission" date="2023-12" db="EMBL/GenBank/DDBJ databases">
        <title>Genome sequencing and assembly of bacterial species from a model synthetic community.</title>
        <authorList>
            <person name="Hogle S.L."/>
        </authorList>
    </citation>
    <scope>NUCLEOTIDE SEQUENCE [LARGE SCALE GENOMIC DNA]</scope>
    <source>
        <strain evidence="2 3">HAMBI 2494</strain>
    </source>
</reference>
<dbReference type="Pfam" id="PF11381">
    <property type="entry name" value="DUF3185"/>
    <property type="match status" value="1"/>
</dbReference>
<feature type="transmembrane region" description="Helical" evidence="1">
    <location>
        <begin position="7"/>
        <end position="24"/>
    </location>
</feature>
<dbReference type="EMBL" id="CP139965">
    <property type="protein sequence ID" value="WQD76366.1"/>
    <property type="molecule type" value="Genomic_DNA"/>
</dbReference>
<dbReference type="InterPro" id="IPR021521">
    <property type="entry name" value="DUF3185"/>
</dbReference>
<keyword evidence="1" id="KW-0472">Membrane</keyword>
<proteinExistence type="predicted"/>
<keyword evidence="1" id="KW-0812">Transmembrane</keyword>
<dbReference type="RefSeq" id="WP_114814141.1">
    <property type="nucleotide sequence ID" value="NZ_CP139965.1"/>
</dbReference>
<evidence type="ECO:0000256" key="1">
    <source>
        <dbReference type="SAM" id="Phobius"/>
    </source>
</evidence>
<name>A0ABZ0WG83_9BURK</name>
<accession>A0ABZ0WG83</accession>
<keyword evidence="1" id="KW-1133">Transmembrane helix</keyword>
<dbReference type="Proteomes" id="UP001325479">
    <property type="component" value="Chromosome"/>
</dbReference>
<organism evidence="2 3">
    <name type="scientific">Paraburkholderia kururiensis</name>
    <dbReference type="NCBI Taxonomy" id="984307"/>
    <lineage>
        <taxon>Bacteria</taxon>
        <taxon>Pseudomonadati</taxon>
        <taxon>Pseudomonadota</taxon>
        <taxon>Betaproteobacteria</taxon>
        <taxon>Burkholderiales</taxon>
        <taxon>Burkholderiaceae</taxon>
        <taxon>Paraburkholderia</taxon>
    </lineage>
</organism>
<protein>
    <submittedName>
        <fullName evidence="2">DUF3185 family protein</fullName>
    </submittedName>
</protein>
<keyword evidence="3" id="KW-1185">Reference proteome</keyword>